<name>A0A9D1QGW0_9STAP</name>
<evidence type="ECO:0000256" key="1">
    <source>
        <dbReference type="SAM" id="SignalP"/>
    </source>
</evidence>
<dbReference type="Proteomes" id="UP000823989">
    <property type="component" value="Unassembled WGS sequence"/>
</dbReference>
<evidence type="ECO:0000313" key="3">
    <source>
        <dbReference type="EMBL" id="HIW12848.1"/>
    </source>
</evidence>
<evidence type="ECO:0000259" key="2">
    <source>
        <dbReference type="Pfam" id="PF04069"/>
    </source>
</evidence>
<dbReference type="Gene3D" id="3.40.190.10">
    <property type="entry name" value="Periplasmic binding protein-like II"/>
    <property type="match status" value="1"/>
</dbReference>
<dbReference type="GO" id="GO:0022857">
    <property type="term" value="F:transmembrane transporter activity"/>
    <property type="evidence" value="ECO:0007669"/>
    <property type="project" value="InterPro"/>
</dbReference>
<feature type="chain" id="PRO_5038474831" evidence="1">
    <location>
        <begin position="20"/>
        <end position="311"/>
    </location>
</feature>
<dbReference type="SUPFAM" id="SSF53850">
    <property type="entry name" value="Periplasmic binding protein-like II"/>
    <property type="match status" value="1"/>
</dbReference>
<dbReference type="Gene3D" id="3.40.190.120">
    <property type="entry name" value="Osmoprotection protein (prox), domain 2"/>
    <property type="match status" value="1"/>
</dbReference>
<feature type="signal peptide" evidence="1">
    <location>
        <begin position="1"/>
        <end position="19"/>
    </location>
</feature>
<proteinExistence type="predicted"/>
<reference evidence="3" key="1">
    <citation type="journal article" date="2021" name="PeerJ">
        <title>Extensive microbial diversity within the chicken gut microbiome revealed by metagenomics and culture.</title>
        <authorList>
            <person name="Gilroy R."/>
            <person name="Ravi A."/>
            <person name="Getino M."/>
            <person name="Pursley I."/>
            <person name="Horton D.L."/>
            <person name="Alikhan N.F."/>
            <person name="Baker D."/>
            <person name="Gharbi K."/>
            <person name="Hall N."/>
            <person name="Watson M."/>
            <person name="Adriaenssens E.M."/>
            <person name="Foster-Nyarko E."/>
            <person name="Jarju S."/>
            <person name="Secka A."/>
            <person name="Antonio M."/>
            <person name="Oren A."/>
            <person name="Chaudhuri R.R."/>
            <person name="La Ragione R."/>
            <person name="Hildebrand F."/>
            <person name="Pallen M.J."/>
        </authorList>
    </citation>
    <scope>NUCLEOTIDE SEQUENCE</scope>
    <source>
        <strain evidence="3">ChiHjej13B12-752</strain>
    </source>
</reference>
<protein>
    <submittedName>
        <fullName evidence="3">Osmoprotectant ABC transporter substrate-binding protein</fullName>
    </submittedName>
</protein>
<dbReference type="PROSITE" id="PS51257">
    <property type="entry name" value="PROKAR_LIPOPROTEIN"/>
    <property type="match status" value="1"/>
</dbReference>
<evidence type="ECO:0000313" key="4">
    <source>
        <dbReference type="Proteomes" id="UP000823989"/>
    </source>
</evidence>
<accession>A0A9D1QGW0</accession>
<dbReference type="AlphaFoldDB" id="A0A9D1QGW0"/>
<dbReference type="CDD" id="cd13608">
    <property type="entry name" value="PBP2_OpuCC_like"/>
    <property type="match status" value="1"/>
</dbReference>
<feature type="domain" description="ABC-type glycine betaine transport system substrate-binding" evidence="2">
    <location>
        <begin position="32"/>
        <end position="300"/>
    </location>
</feature>
<comment type="caution">
    <text evidence="3">The sequence shown here is derived from an EMBL/GenBank/DDBJ whole genome shotgun (WGS) entry which is preliminary data.</text>
</comment>
<keyword evidence="1" id="KW-0732">Signal</keyword>
<dbReference type="InterPro" id="IPR007210">
    <property type="entry name" value="ABC_Gly_betaine_transp_sub-bd"/>
</dbReference>
<dbReference type="EMBL" id="DXHR01000024">
    <property type="protein sequence ID" value="HIW12848.1"/>
    <property type="molecule type" value="Genomic_DNA"/>
</dbReference>
<sequence>MKYFKNLFIVALMSLTVLSGCSLPGLGGGANDPVRITSLNTSESQIMAHMLRLLIEHDTDGEINPTIVNNLGASTVQHNAIVNGDANMSSTRYSGTELTGPLGQDPIANSEEALQVAQEEFHTQFEQKYFDSYGFDNSYAFMVTKETAEEYGLETVSDLEAHKDELDLGVDSSWLNRKGDGYPGFTDHYGFSFETVIPMQIGLVYDALDNQSIDVSLGYTTDGRIAAYDLVVLEDDKEFFPAYDTSALATEELLQKYPELNGIIDKLKGKISTEQMQQLNYKADGEGREPALVAEEYLEENDYFEDTEGGE</sequence>
<dbReference type="GO" id="GO:0043190">
    <property type="term" value="C:ATP-binding cassette (ABC) transporter complex"/>
    <property type="evidence" value="ECO:0007669"/>
    <property type="project" value="InterPro"/>
</dbReference>
<reference evidence="3" key="2">
    <citation type="submission" date="2021-04" db="EMBL/GenBank/DDBJ databases">
        <authorList>
            <person name="Gilroy R."/>
        </authorList>
    </citation>
    <scope>NUCLEOTIDE SEQUENCE</scope>
    <source>
        <strain evidence="3">ChiHjej13B12-752</strain>
    </source>
</reference>
<dbReference type="Pfam" id="PF04069">
    <property type="entry name" value="OpuAC"/>
    <property type="match status" value="1"/>
</dbReference>
<gene>
    <name evidence="3" type="ORF">H9891_06780</name>
</gene>
<organism evidence="3 4">
    <name type="scientific">Candidatus Salinicoccus stercoripullorum</name>
    <dbReference type="NCBI Taxonomy" id="2838756"/>
    <lineage>
        <taxon>Bacteria</taxon>
        <taxon>Bacillati</taxon>
        <taxon>Bacillota</taxon>
        <taxon>Bacilli</taxon>
        <taxon>Bacillales</taxon>
        <taxon>Staphylococcaceae</taxon>
        <taxon>Salinicoccus</taxon>
    </lineage>
</organism>